<feature type="transmembrane region" description="Helical" evidence="6">
    <location>
        <begin position="116"/>
        <end position="136"/>
    </location>
</feature>
<keyword evidence="8" id="KW-1185">Reference proteome</keyword>
<evidence type="ECO:0000313" key="7">
    <source>
        <dbReference type="EMBL" id="MBC5737022.1"/>
    </source>
</evidence>
<feature type="transmembrane region" description="Helical" evidence="6">
    <location>
        <begin position="148"/>
        <end position="168"/>
    </location>
</feature>
<organism evidence="7 8">
    <name type="scientific">Lawsonibacter faecis</name>
    <dbReference type="NCBI Taxonomy" id="2763052"/>
    <lineage>
        <taxon>Bacteria</taxon>
        <taxon>Bacillati</taxon>
        <taxon>Bacillota</taxon>
        <taxon>Clostridia</taxon>
        <taxon>Eubacteriales</taxon>
        <taxon>Oscillospiraceae</taxon>
        <taxon>Lawsonibacter</taxon>
    </lineage>
</organism>
<dbReference type="InterPro" id="IPR006214">
    <property type="entry name" value="Bax_inhibitor_1-related"/>
</dbReference>
<dbReference type="AlphaFoldDB" id="A0A8J6JKN4"/>
<feature type="transmembrane region" description="Helical" evidence="6">
    <location>
        <begin position="61"/>
        <end position="79"/>
    </location>
</feature>
<reference evidence="7" key="1">
    <citation type="submission" date="2020-08" db="EMBL/GenBank/DDBJ databases">
        <title>Genome public.</title>
        <authorList>
            <person name="Liu C."/>
            <person name="Sun Q."/>
        </authorList>
    </citation>
    <scope>NUCLEOTIDE SEQUENCE</scope>
    <source>
        <strain evidence="7">NSJ-52</strain>
    </source>
</reference>
<comment type="similarity">
    <text evidence="2 6">Belongs to the BI1 family.</text>
</comment>
<feature type="transmembrane region" description="Helical" evidence="6">
    <location>
        <begin position="91"/>
        <end position="110"/>
    </location>
</feature>
<evidence type="ECO:0000256" key="2">
    <source>
        <dbReference type="ARBA" id="ARBA00010350"/>
    </source>
</evidence>
<gene>
    <name evidence="7" type="ORF">H8S62_08335</name>
</gene>
<sequence>MNDNDFYASERARERYGEIETVGKYTARTFLWMFVGLAVTFGVAIMGAATGLIYVMLSIPFFQLGLLIAELVVVLVLASRIQSLSITGARALFIGYSVLNGFVFSFYFIYFRLDSLILVFGATAIYFGALAVFGYFTNADLSRLRNILVGGLFFLIIFGVLSVFIPGLYAMERIYCLVGIAIFLGFTAYDTQKIKYYHDVYGCDPEMARKASIYAALQLYLDFINLFLYLLRFLGRRKN</sequence>
<dbReference type="PANTHER" id="PTHR23291">
    <property type="entry name" value="BAX INHIBITOR-RELATED"/>
    <property type="match status" value="1"/>
</dbReference>
<feature type="transmembrane region" description="Helical" evidence="6">
    <location>
        <begin position="211"/>
        <end position="231"/>
    </location>
</feature>
<evidence type="ECO:0000256" key="1">
    <source>
        <dbReference type="ARBA" id="ARBA00004141"/>
    </source>
</evidence>
<dbReference type="Proteomes" id="UP000607645">
    <property type="component" value="Unassembled WGS sequence"/>
</dbReference>
<evidence type="ECO:0000313" key="8">
    <source>
        <dbReference type="Proteomes" id="UP000607645"/>
    </source>
</evidence>
<evidence type="ECO:0000256" key="3">
    <source>
        <dbReference type="ARBA" id="ARBA00022692"/>
    </source>
</evidence>
<protein>
    <submittedName>
        <fullName evidence="7">Bax inhibitor-1/YccA family protein</fullName>
    </submittedName>
</protein>
<dbReference type="EMBL" id="JACOPQ010000005">
    <property type="protein sequence ID" value="MBC5737022.1"/>
    <property type="molecule type" value="Genomic_DNA"/>
</dbReference>
<feature type="transmembrane region" description="Helical" evidence="6">
    <location>
        <begin position="30"/>
        <end position="55"/>
    </location>
</feature>
<dbReference type="Pfam" id="PF01027">
    <property type="entry name" value="Bax1-I"/>
    <property type="match status" value="1"/>
</dbReference>
<evidence type="ECO:0000256" key="6">
    <source>
        <dbReference type="RuleBase" id="RU004379"/>
    </source>
</evidence>
<accession>A0A8J6JKN4</accession>
<keyword evidence="3 6" id="KW-0812">Transmembrane</keyword>
<dbReference type="RefSeq" id="WP_186918999.1">
    <property type="nucleotide sequence ID" value="NZ_JACOPQ010000005.1"/>
</dbReference>
<comment type="subcellular location">
    <subcellularLocation>
        <location evidence="1">Membrane</location>
        <topology evidence="1">Multi-pass membrane protein</topology>
    </subcellularLocation>
</comment>
<dbReference type="PANTHER" id="PTHR23291:SF50">
    <property type="entry name" value="PROTEIN LIFEGUARD 4"/>
    <property type="match status" value="1"/>
</dbReference>
<feature type="transmembrane region" description="Helical" evidence="6">
    <location>
        <begin position="174"/>
        <end position="191"/>
    </location>
</feature>
<dbReference type="GO" id="GO:0005886">
    <property type="term" value="C:plasma membrane"/>
    <property type="evidence" value="ECO:0007669"/>
    <property type="project" value="TreeGrafter"/>
</dbReference>
<name>A0A8J6JKN4_9FIRM</name>
<keyword evidence="5 6" id="KW-0472">Membrane</keyword>
<comment type="caution">
    <text evidence="7">The sequence shown here is derived from an EMBL/GenBank/DDBJ whole genome shotgun (WGS) entry which is preliminary data.</text>
</comment>
<keyword evidence="4 6" id="KW-1133">Transmembrane helix</keyword>
<dbReference type="CDD" id="cd10432">
    <property type="entry name" value="BI-1-like_bacterial"/>
    <property type="match status" value="1"/>
</dbReference>
<evidence type="ECO:0000256" key="4">
    <source>
        <dbReference type="ARBA" id="ARBA00022989"/>
    </source>
</evidence>
<evidence type="ECO:0000256" key="5">
    <source>
        <dbReference type="ARBA" id="ARBA00023136"/>
    </source>
</evidence>
<proteinExistence type="inferred from homology"/>